<dbReference type="RefSeq" id="WP_219875967.1">
    <property type="nucleotide sequence ID" value="NZ_JAHYXK010000002.1"/>
</dbReference>
<organism evidence="1 2">
    <name type="scientific">Pontibacter aydingkolensis</name>
    <dbReference type="NCBI Taxonomy" id="1911536"/>
    <lineage>
        <taxon>Bacteria</taxon>
        <taxon>Pseudomonadati</taxon>
        <taxon>Bacteroidota</taxon>
        <taxon>Cytophagia</taxon>
        <taxon>Cytophagales</taxon>
        <taxon>Hymenobacteraceae</taxon>
        <taxon>Pontibacter</taxon>
    </lineage>
</organism>
<evidence type="ECO:0000313" key="1">
    <source>
        <dbReference type="EMBL" id="MBW7466080.1"/>
    </source>
</evidence>
<evidence type="ECO:0000313" key="2">
    <source>
        <dbReference type="Proteomes" id="UP000813018"/>
    </source>
</evidence>
<keyword evidence="2" id="KW-1185">Reference proteome</keyword>
<proteinExistence type="predicted"/>
<comment type="caution">
    <text evidence="1">The sequence shown here is derived from an EMBL/GenBank/DDBJ whole genome shotgun (WGS) entry which is preliminary data.</text>
</comment>
<reference evidence="1 2" key="1">
    <citation type="journal article" date="2016" name="Int. J. Syst. Evol. Microbiol.">
        <title>Pontibacter aydingkolensis sp. nov., isolated from soil of a salt lake.</title>
        <authorList>
            <person name="Osman G."/>
            <person name="Zhang T."/>
            <person name="Lou K."/>
            <person name="Gao Y."/>
            <person name="Chang W."/>
            <person name="Lin Q."/>
            <person name="Yang H.M."/>
            <person name="Huo X.D."/>
            <person name="Wang N."/>
        </authorList>
    </citation>
    <scope>NUCLEOTIDE SEQUENCE [LARGE SCALE GENOMIC DNA]</scope>
    <source>
        <strain evidence="1 2">KACC 19255</strain>
    </source>
</reference>
<protein>
    <submittedName>
        <fullName evidence="1">Uncharacterized protein</fullName>
    </submittedName>
</protein>
<name>A0ABS7CQJ7_9BACT</name>
<sequence length="100" mass="11412">MANHAGKLSAISFSEKYKSIRGVILLYMPKFSVCATCGYTWCQFVTGEFHILYFRLYKLAIIGNHLYRCAQTGGINELLTRSSEKDIEQDKTESQPTKNH</sequence>
<dbReference type="EMBL" id="JAHYXK010000002">
    <property type="protein sequence ID" value="MBW7466080.1"/>
    <property type="molecule type" value="Genomic_DNA"/>
</dbReference>
<dbReference type="Proteomes" id="UP000813018">
    <property type="component" value="Unassembled WGS sequence"/>
</dbReference>
<gene>
    <name evidence="1" type="ORF">K0O23_03300</name>
</gene>
<accession>A0ABS7CQJ7</accession>